<keyword evidence="5" id="KW-1185">Reference proteome</keyword>
<sequence length="153" mass="16257">MNRVHAPWEAGSERAHQVVALGVALALTAVFLDVWLVGHLTFFFDLCFVALCLGLAALVRRDGFFVVALLPPLLMVAVFAFVSLVARDAVADPRDNLVQAVVSGVATHGVALFAGYVLCLGWLAWRIRSEPAAQPGQADAGEAGAEGPIRSFM</sequence>
<feature type="transmembrane region" description="Helical" evidence="2">
    <location>
        <begin position="42"/>
        <end position="59"/>
    </location>
</feature>
<feature type="domain" description="DUF6542" evidence="3">
    <location>
        <begin position="17"/>
        <end position="120"/>
    </location>
</feature>
<protein>
    <recommendedName>
        <fullName evidence="3">DUF6542 domain-containing protein</fullName>
    </recommendedName>
</protein>
<keyword evidence="2" id="KW-1133">Transmembrane helix</keyword>
<proteinExistence type="predicted"/>
<feature type="transmembrane region" description="Helical" evidence="2">
    <location>
        <begin position="105"/>
        <end position="125"/>
    </location>
</feature>
<evidence type="ECO:0000256" key="2">
    <source>
        <dbReference type="SAM" id="Phobius"/>
    </source>
</evidence>
<keyword evidence="2" id="KW-0472">Membrane</keyword>
<evidence type="ECO:0000256" key="1">
    <source>
        <dbReference type="SAM" id="MobiDB-lite"/>
    </source>
</evidence>
<evidence type="ECO:0000313" key="4">
    <source>
        <dbReference type="EMBL" id="QBX54513.1"/>
    </source>
</evidence>
<evidence type="ECO:0000313" key="5">
    <source>
        <dbReference type="Proteomes" id="UP000294853"/>
    </source>
</evidence>
<dbReference type="RefSeq" id="WP_135266486.1">
    <property type="nucleotide sequence ID" value="NZ_CP038436.1"/>
</dbReference>
<organism evidence="4 5">
    <name type="scientific">Nocardioides seonyuensis</name>
    <dbReference type="NCBI Taxonomy" id="2518371"/>
    <lineage>
        <taxon>Bacteria</taxon>
        <taxon>Bacillati</taxon>
        <taxon>Actinomycetota</taxon>
        <taxon>Actinomycetes</taxon>
        <taxon>Propionibacteriales</taxon>
        <taxon>Nocardioidaceae</taxon>
        <taxon>Nocardioides</taxon>
    </lineage>
</organism>
<dbReference type="Proteomes" id="UP000294853">
    <property type="component" value="Chromosome"/>
</dbReference>
<feature type="transmembrane region" description="Helical" evidence="2">
    <location>
        <begin position="64"/>
        <end position="85"/>
    </location>
</feature>
<dbReference type="KEGG" id="nsn:EXE58_02865"/>
<accession>A0A4P7ID54</accession>
<dbReference type="OrthoDB" id="3786047at2"/>
<dbReference type="AlphaFoldDB" id="A0A4P7ID54"/>
<dbReference type="EMBL" id="CP038436">
    <property type="protein sequence ID" value="QBX54513.1"/>
    <property type="molecule type" value="Genomic_DNA"/>
</dbReference>
<name>A0A4P7ID54_9ACTN</name>
<gene>
    <name evidence="4" type="ORF">EXE58_02865</name>
</gene>
<dbReference type="InterPro" id="IPR046672">
    <property type="entry name" value="DUF6542"/>
</dbReference>
<feature type="region of interest" description="Disordered" evidence="1">
    <location>
        <begin position="134"/>
        <end position="153"/>
    </location>
</feature>
<reference evidence="4 5" key="1">
    <citation type="submission" date="2019-03" db="EMBL/GenBank/DDBJ databases">
        <title>Three New Species of Nocardioides, Nocardioides euryhalodurans sp. nov., Nocardioides seonyuensis sp. nov. and Nocardioides eburneoflavus sp. nov. Iolated from Soil.</title>
        <authorList>
            <person name="Roh S.G."/>
            <person name="Lee C."/>
            <person name="Kim M.-K."/>
            <person name="Kim S.B."/>
        </authorList>
    </citation>
    <scope>NUCLEOTIDE SEQUENCE [LARGE SCALE GENOMIC DNA]</scope>
    <source>
        <strain evidence="4 5">MMS17-SY207-3</strain>
    </source>
</reference>
<feature type="transmembrane region" description="Helical" evidence="2">
    <location>
        <begin position="18"/>
        <end position="36"/>
    </location>
</feature>
<evidence type="ECO:0000259" key="3">
    <source>
        <dbReference type="Pfam" id="PF20177"/>
    </source>
</evidence>
<dbReference type="Pfam" id="PF20177">
    <property type="entry name" value="DUF6542"/>
    <property type="match status" value="1"/>
</dbReference>
<keyword evidence="2" id="KW-0812">Transmembrane</keyword>